<evidence type="ECO:0000313" key="1">
    <source>
        <dbReference type="EMBL" id="CAI2382398.1"/>
    </source>
</evidence>
<organism evidence="1 2">
    <name type="scientific">Euplotes crassus</name>
    <dbReference type="NCBI Taxonomy" id="5936"/>
    <lineage>
        <taxon>Eukaryota</taxon>
        <taxon>Sar</taxon>
        <taxon>Alveolata</taxon>
        <taxon>Ciliophora</taxon>
        <taxon>Intramacronucleata</taxon>
        <taxon>Spirotrichea</taxon>
        <taxon>Hypotrichia</taxon>
        <taxon>Euplotida</taxon>
        <taxon>Euplotidae</taxon>
        <taxon>Moneuplotes</taxon>
    </lineage>
</organism>
<keyword evidence="2" id="KW-1185">Reference proteome</keyword>
<comment type="caution">
    <text evidence="1">The sequence shown here is derived from an EMBL/GenBank/DDBJ whole genome shotgun (WGS) entry which is preliminary data.</text>
</comment>
<gene>
    <name evidence="1" type="ORF">ECRASSUSDP1_LOCUS23871</name>
</gene>
<reference evidence="1" key="1">
    <citation type="submission" date="2023-07" db="EMBL/GenBank/DDBJ databases">
        <authorList>
            <consortium name="AG Swart"/>
            <person name="Singh M."/>
            <person name="Singh A."/>
            <person name="Seah K."/>
            <person name="Emmerich C."/>
        </authorList>
    </citation>
    <scope>NUCLEOTIDE SEQUENCE</scope>
    <source>
        <strain evidence="1">DP1</strain>
    </source>
</reference>
<proteinExistence type="predicted"/>
<sequence length="99" mass="11160">MDFRTFEPEEGKSIDAQSVARTDVIYPPSLPSNLDKDRCYPAKFNTNGFYGCDSGSDIVNGSSIQDRLDSQIRALLNVYDHTVAAIQRHEREKNDPSYT</sequence>
<accession>A0AAD1Y0K7</accession>
<dbReference type="EMBL" id="CAMPGE010024571">
    <property type="protein sequence ID" value="CAI2382398.1"/>
    <property type="molecule type" value="Genomic_DNA"/>
</dbReference>
<protein>
    <submittedName>
        <fullName evidence="1">Uncharacterized protein</fullName>
    </submittedName>
</protein>
<evidence type="ECO:0000313" key="2">
    <source>
        <dbReference type="Proteomes" id="UP001295684"/>
    </source>
</evidence>
<dbReference type="Proteomes" id="UP001295684">
    <property type="component" value="Unassembled WGS sequence"/>
</dbReference>
<dbReference type="AlphaFoldDB" id="A0AAD1Y0K7"/>
<name>A0AAD1Y0K7_EUPCR</name>